<dbReference type="PATRIC" id="fig|480.237.peg.1561"/>
<dbReference type="InterPro" id="IPR050215">
    <property type="entry name" value="Thiolase-like_sf_Thiolase"/>
</dbReference>
<sequence>MCGFAPVPAIQKLLKQTGMTLDQIDVIELNEAFAAQALACTRELGLADDDPRVNPNGGAIALGHPLGASGARLVTTALNALEEQKGRYALCGMCIGVGQGIALLIERV</sequence>
<proteinExistence type="predicted"/>
<dbReference type="Gene3D" id="3.40.47.10">
    <property type="match status" value="1"/>
</dbReference>
<accession>A0A198UFW8</accession>
<keyword evidence="2" id="KW-0808">Transferase</keyword>
<dbReference type="PANTHER" id="PTHR43853">
    <property type="entry name" value="3-KETOACYL-COA THIOLASE, PEROXISOMAL"/>
    <property type="match status" value="1"/>
</dbReference>
<keyword evidence="2" id="KW-0012">Acyltransferase</keyword>
<dbReference type="PANTHER" id="PTHR43853:SF2">
    <property type="entry name" value="3-OXOADIPYL-COA_3-OXO-5,6-DEHYDROSUBERYL-COA THIOLASE"/>
    <property type="match status" value="1"/>
</dbReference>
<dbReference type="EMBL" id="LXHC01000024">
    <property type="protein sequence ID" value="OAU95224.1"/>
    <property type="molecule type" value="Genomic_DNA"/>
</dbReference>
<dbReference type="InterPro" id="IPR020613">
    <property type="entry name" value="Thiolase_CS"/>
</dbReference>
<dbReference type="Proteomes" id="UP000078228">
    <property type="component" value="Unassembled WGS sequence"/>
</dbReference>
<keyword evidence="3" id="KW-1185">Reference proteome</keyword>
<dbReference type="GO" id="GO:0003985">
    <property type="term" value="F:acetyl-CoA C-acetyltransferase activity"/>
    <property type="evidence" value="ECO:0007669"/>
    <property type="project" value="UniProtKB-EC"/>
</dbReference>
<dbReference type="SUPFAM" id="SSF53901">
    <property type="entry name" value="Thiolase-like"/>
    <property type="match status" value="1"/>
</dbReference>
<dbReference type="InterPro" id="IPR020617">
    <property type="entry name" value="Thiolase_C"/>
</dbReference>
<dbReference type="GO" id="GO:0006635">
    <property type="term" value="P:fatty acid beta-oxidation"/>
    <property type="evidence" value="ECO:0007669"/>
    <property type="project" value="TreeGrafter"/>
</dbReference>
<dbReference type="PROSITE" id="PS00099">
    <property type="entry name" value="THIOLASE_3"/>
    <property type="match status" value="1"/>
</dbReference>
<dbReference type="InterPro" id="IPR020610">
    <property type="entry name" value="Thiolase_AS"/>
</dbReference>
<dbReference type="Pfam" id="PF02803">
    <property type="entry name" value="Thiolase_C"/>
    <property type="match status" value="1"/>
</dbReference>
<reference evidence="2 3" key="1">
    <citation type="journal article" date="2016" name="Genome Biol. Evol.">
        <title>Comparative Genomic Analyses of the Moraxella catarrhalis Serosensitive and Seroresistant Lineages Demonstrate Their Independent Evolution.</title>
        <authorList>
            <person name="Earl J.P."/>
            <person name="de Vries S.P."/>
            <person name="Ahmed A."/>
            <person name="Powell E."/>
            <person name="Schultz M.P."/>
            <person name="Hermans P.W."/>
            <person name="Hill D.J."/>
            <person name="Zhou Z."/>
            <person name="Constantinidou C.I."/>
            <person name="Hu F.Z."/>
            <person name="Bootsma H.J."/>
            <person name="Ehrlich G.D."/>
        </authorList>
    </citation>
    <scope>NUCLEOTIDE SEQUENCE [LARGE SCALE GENOMIC DNA]</scope>
    <source>
        <strain evidence="2 3">Z7542</strain>
    </source>
</reference>
<dbReference type="EC" id="2.3.1.-" evidence="2"/>
<gene>
    <name evidence="2" type="ORF">AO384_1415</name>
</gene>
<dbReference type="GO" id="GO:0010124">
    <property type="term" value="P:phenylacetate catabolic process"/>
    <property type="evidence" value="ECO:0007669"/>
    <property type="project" value="TreeGrafter"/>
</dbReference>
<name>A0A198UFW8_MORCA</name>
<evidence type="ECO:0000313" key="2">
    <source>
        <dbReference type="EMBL" id="OAU95224.1"/>
    </source>
</evidence>
<dbReference type="InterPro" id="IPR016039">
    <property type="entry name" value="Thiolase-like"/>
</dbReference>
<evidence type="ECO:0000313" key="3">
    <source>
        <dbReference type="Proteomes" id="UP000078228"/>
    </source>
</evidence>
<protein>
    <submittedName>
        <fullName evidence="2">Acetyl-CoA acetyltransferase</fullName>
        <ecNumber evidence="2">2.3.1.-</ecNumber>
        <ecNumber evidence="2">2.3.1.9</ecNumber>
    </submittedName>
</protein>
<dbReference type="EC" id="2.3.1.9" evidence="2"/>
<organism evidence="2 3">
    <name type="scientific">Moraxella catarrhalis</name>
    <name type="common">Branhamella catarrhalis</name>
    <dbReference type="NCBI Taxonomy" id="480"/>
    <lineage>
        <taxon>Bacteria</taxon>
        <taxon>Pseudomonadati</taxon>
        <taxon>Pseudomonadota</taxon>
        <taxon>Gammaproteobacteria</taxon>
        <taxon>Moraxellales</taxon>
        <taxon>Moraxellaceae</taxon>
        <taxon>Moraxella</taxon>
    </lineage>
</organism>
<feature type="domain" description="Thiolase C-terminal" evidence="1">
    <location>
        <begin position="3"/>
        <end position="107"/>
    </location>
</feature>
<comment type="caution">
    <text evidence="2">The sequence shown here is derived from an EMBL/GenBank/DDBJ whole genome shotgun (WGS) entry which is preliminary data.</text>
</comment>
<dbReference type="AlphaFoldDB" id="A0A198UFW8"/>
<dbReference type="PROSITE" id="PS00737">
    <property type="entry name" value="THIOLASE_2"/>
    <property type="match status" value="1"/>
</dbReference>
<evidence type="ECO:0000259" key="1">
    <source>
        <dbReference type="Pfam" id="PF02803"/>
    </source>
</evidence>